<sequence>MEFTEAECNTHDLIAEYQQYQEATAEMEDYFEDEVEETEGVEGSGVQPLSHAIQVAKLQDGATALQELRDD</sequence>
<evidence type="ECO:0000313" key="2">
    <source>
        <dbReference type="Proteomes" id="UP001176940"/>
    </source>
</evidence>
<gene>
    <name evidence="1" type="ORF">RIMI_LOCUS9783418</name>
</gene>
<protein>
    <submittedName>
        <fullName evidence="1">Uncharacterized protein</fullName>
    </submittedName>
</protein>
<comment type="caution">
    <text evidence="1">The sequence shown here is derived from an EMBL/GenBank/DDBJ whole genome shotgun (WGS) entry which is preliminary data.</text>
</comment>
<reference evidence="1" key="1">
    <citation type="submission" date="2023-07" db="EMBL/GenBank/DDBJ databases">
        <authorList>
            <person name="Stuckert A."/>
        </authorList>
    </citation>
    <scope>NUCLEOTIDE SEQUENCE</scope>
</reference>
<dbReference type="Proteomes" id="UP001176940">
    <property type="component" value="Unassembled WGS sequence"/>
</dbReference>
<name>A0ABN9LLW9_9NEOB</name>
<proteinExistence type="predicted"/>
<dbReference type="InterPro" id="IPR023123">
    <property type="entry name" value="Tubulin_C"/>
</dbReference>
<dbReference type="Gene3D" id="1.10.287.600">
    <property type="entry name" value="Helix hairpin bin"/>
    <property type="match status" value="1"/>
</dbReference>
<keyword evidence="2" id="KW-1185">Reference proteome</keyword>
<organism evidence="1 2">
    <name type="scientific">Ranitomeya imitator</name>
    <name type="common">mimic poison frog</name>
    <dbReference type="NCBI Taxonomy" id="111125"/>
    <lineage>
        <taxon>Eukaryota</taxon>
        <taxon>Metazoa</taxon>
        <taxon>Chordata</taxon>
        <taxon>Craniata</taxon>
        <taxon>Vertebrata</taxon>
        <taxon>Euteleostomi</taxon>
        <taxon>Amphibia</taxon>
        <taxon>Batrachia</taxon>
        <taxon>Anura</taxon>
        <taxon>Neobatrachia</taxon>
        <taxon>Hyloidea</taxon>
        <taxon>Dendrobatidae</taxon>
        <taxon>Dendrobatinae</taxon>
        <taxon>Ranitomeya</taxon>
    </lineage>
</organism>
<dbReference type="EMBL" id="CAUEEQ010020595">
    <property type="protein sequence ID" value="CAJ0942964.1"/>
    <property type="molecule type" value="Genomic_DNA"/>
</dbReference>
<accession>A0ABN9LLW9</accession>
<evidence type="ECO:0000313" key="1">
    <source>
        <dbReference type="EMBL" id="CAJ0942964.1"/>
    </source>
</evidence>